<evidence type="ECO:0000256" key="3">
    <source>
        <dbReference type="ARBA" id="ARBA00022692"/>
    </source>
</evidence>
<protein>
    <submittedName>
        <fullName evidence="7">Energy-coupling factor transporter transmembrane protein EcfT</fullName>
    </submittedName>
</protein>
<evidence type="ECO:0000256" key="2">
    <source>
        <dbReference type="ARBA" id="ARBA00022475"/>
    </source>
</evidence>
<feature type="transmembrane region" description="Helical" evidence="6">
    <location>
        <begin position="46"/>
        <end position="67"/>
    </location>
</feature>
<dbReference type="PANTHER" id="PTHR34857:SF2">
    <property type="entry name" value="SLL0384 PROTEIN"/>
    <property type="match status" value="1"/>
</dbReference>
<dbReference type="Pfam" id="PF02361">
    <property type="entry name" value="CbiQ"/>
    <property type="match status" value="1"/>
</dbReference>
<keyword evidence="8" id="KW-1185">Reference proteome</keyword>
<feature type="transmembrane region" description="Helical" evidence="6">
    <location>
        <begin position="245"/>
        <end position="262"/>
    </location>
</feature>
<organism evidence="7 8">
    <name type="scientific">Thermaerobacter composti</name>
    <dbReference type="NCBI Taxonomy" id="554949"/>
    <lineage>
        <taxon>Bacteria</taxon>
        <taxon>Bacillati</taxon>
        <taxon>Bacillota</taxon>
        <taxon>Clostridia</taxon>
        <taxon>Eubacteriales</taxon>
        <taxon>Clostridiales Family XVII. Incertae Sedis</taxon>
        <taxon>Thermaerobacter</taxon>
    </lineage>
</organism>
<comment type="subcellular location">
    <subcellularLocation>
        <location evidence="1">Membrane</location>
        <topology evidence="1">Multi-pass membrane protein</topology>
    </subcellularLocation>
</comment>
<dbReference type="Proteomes" id="UP001304683">
    <property type="component" value="Chromosome"/>
</dbReference>
<dbReference type="InterPro" id="IPR003339">
    <property type="entry name" value="ABC/ECF_trnsptr_transmembrane"/>
</dbReference>
<dbReference type="CDD" id="cd16914">
    <property type="entry name" value="EcfT"/>
    <property type="match status" value="1"/>
</dbReference>
<dbReference type="PANTHER" id="PTHR34857">
    <property type="entry name" value="SLL0384 PROTEIN"/>
    <property type="match status" value="1"/>
</dbReference>
<feature type="transmembrane region" description="Helical" evidence="6">
    <location>
        <begin position="73"/>
        <end position="100"/>
    </location>
</feature>
<evidence type="ECO:0000256" key="5">
    <source>
        <dbReference type="ARBA" id="ARBA00023136"/>
    </source>
</evidence>
<accession>A0ABZ0QR40</accession>
<dbReference type="RefSeq" id="WP_318750690.1">
    <property type="nucleotide sequence ID" value="NZ_CP132508.1"/>
</dbReference>
<keyword evidence="4 6" id="KW-1133">Transmembrane helix</keyword>
<keyword evidence="5 6" id="KW-0472">Membrane</keyword>
<evidence type="ECO:0000256" key="6">
    <source>
        <dbReference type="SAM" id="Phobius"/>
    </source>
</evidence>
<reference evidence="7 8" key="1">
    <citation type="submission" date="2023-08" db="EMBL/GenBank/DDBJ databases">
        <title>Genome sequence of Thermaerobacter compostii strain Ins1, a spore-forming filamentous bacterium isolated from a deep geothermal reservoir.</title>
        <authorList>
            <person name="Bregnard D."/>
            <person name="Gonzalez D."/>
            <person name="Junier P."/>
        </authorList>
    </citation>
    <scope>NUCLEOTIDE SEQUENCE [LARGE SCALE GENOMIC DNA]</scope>
    <source>
        <strain evidence="7 8">Ins1</strain>
    </source>
</reference>
<name>A0ABZ0QR40_9FIRM</name>
<keyword evidence="3 6" id="KW-0812">Transmembrane</keyword>
<evidence type="ECO:0000313" key="7">
    <source>
        <dbReference type="EMBL" id="WPD19012.1"/>
    </source>
</evidence>
<proteinExistence type="predicted"/>
<evidence type="ECO:0000256" key="1">
    <source>
        <dbReference type="ARBA" id="ARBA00004141"/>
    </source>
</evidence>
<feature type="transmembrane region" description="Helical" evidence="6">
    <location>
        <begin position="112"/>
        <end position="135"/>
    </location>
</feature>
<sequence length="263" mass="28382">MIPEPVLGQYVPGDSPLHRLDPRTKVVLLAAYSLVLFLVRQWAAYGVLAGFVLGAAVLARLPLAGVLGGMRPMLWLVGLTLVLNLVAVPGDPLLTLGPLVATQQGLELGLRLAVRLLLLVTAAALLTLTTSPIALTDGLEALLRPLGRRVPAHELAMMMTIALRFIPTLAEEAERIMKAQMARGAQFHRSGPLRRLRALVPLLVPLFVGAFRRADELALAMEARGYRGGAGRTRYRELRVGRRDAAAVLLTALVLGVALRWGR</sequence>
<dbReference type="InterPro" id="IPR051611">
    <property type="entry name" value="ECF_transporter_component"/>
</dbReference>
<keyword evidence="2" id="KW-1003">Cell membrane</keyword>
<evidence type="ECO:0000256" key="4">
    <source>
        <dbReference type="ARBA" id="ARBA00022989"/>
    </source>
</evidence>
<gene>
    <name evidence="7" type="ORF">Q5761_11785</name>
</gene>
<evidence type="ECO:0000313" key="8">
    <source>
        <dbReference type="Proteomes" id="UP001304683"/>
    </source>
</evidence>
<dbReference type="EMBL" id="CP132508">
    <property type="protein sequence ID" value="WPD19012.1"/>
    <property type="molecule type" value="Genomic_DNA"/>
</dbReference>